<dbReference type="InterPro" id="IPR002075">
    <property type="entry name" value="NTF2_dom"/>
</dbReference>
<accession>A0A3E2HMW2</accession>
<organism evidence="2 3">
    <name type="scientific">Scytalidium lignicola</name>
    <name type="common">Hyphomycete</name>
    <dbReference type="NCBI Taxonomy" id="5539"/>
    <lineage>
        <taxon>Eukaryota</taxon>
        <taxon>Fungi</taxon>
        <taxon>Dikarya</taxon>
        <taxon>Ascomycota</taxon>
        <taxon>Pezizomycotina</taxon>
        <taxon>Leotiomycetes</taxon>
        <taxon>Leotiomycetes incertae sedis</taxon>
        <taxon>Scytalidium</taxon>
    </lineage>
</organism>
<dbReference type="Proteomes" id="UP000258309">
    <property type="component" value="Unassembled WGS sequence"/>
</dbReference>
<dbReference type="STRING" id="5539.A0A3E2HMW2"/>
<feature type="domain" description="NTF2" evidence="1">
    <location>
        <begin position="16"/>
        <end position="170"/>
    </location>
</feature>
<dbReference type="AlphaFoldDB" id="A0A3E2HMW2"/>
<dbReference type="InterPro" id="IPR032710">
    <property type="entry name" value="NTF2-like_dom_sf"/>
</dbReference>
<dbReference type="OrthoDB" id="25408at2759"/>
<dbReference type="SUPFAM" id="SSF54427">
    <property type="entry name" value="NTF2-like"/>
    <property type="match status" value="1"/>
</dbReference>
<sequence>MTTLAEDVEVKVATNAAQHFVDTYYATLNDPKRRSEIASFYVTPTPTSPVQADISMNGNLVATPADLQNVFEKQIERARYEVQSFDCQVLNSDYNIGAEESMLAPNKDGKKMSILVLVSGSVKYGKEGAPEGETRGFSETIVLVPNWEAQGPRPPKGAKRWLVLSQNFRLVL</sequence>
<evidence type="ECO:0000313" key="3">
    <source>
        <dbReference type="Proteomes" id="UP000258309"/>
    </source>
</evidence>
<protein>
    <recommendedName>
        <fullName evidence="1">NTF2 domain-containing protein</fullName>
    </recommendedName>
</protein>
<feature type="non-terminal residue" evidence="2">
    <location>
        <position position="1"/>
    </location>
</feature>
<dbReference type="InterPro" id="IPR018222">
    <property type="entry name" value="Nuclear_transport_factor_2_euk"/>
</dbReference>
<reference evidence="2 3" key="1">
    <citation type="submission" date="2018-05" db="EMBL/GenBank/DDBJ databases">
        <title>Draft genome sequence of Scytalidium lignicola DSM 105466, a ubiquitous saprotrophic fungus.</title>
        <authorList>
            <person name="Buettner E."/>
            <person name="Gebauer A.M."/>
            <person name="Hofrichter M."/>
            <person name="Liers C."/>
            <person name="Kellner H."/>
        </authorList>
    </citation>
    <scope>NUCLEOTIDE SEQUENCE [LARGE SCALE GENOMIC DNA]</scope>
    <source>
        <strain evidence="2 3">DSM 105466</strain>
    </source>
</reference>
<dbReference type="Gene3D" id="3.10.450.50">
    <property type="match status" value="1"/>
</dbReference>
<proteinExistence type="predicted"/>
<dbReference type="OMA" id="VPNWDAM"/>
<dbReference type="PROSITE" id="PS50177">
    <property type="entry name" value="NTF2_DOMAIN"/>
    <property type="match status" value="1"/>
</dbReference>
<feature type="non-terminal residue" evidence="2">
    <location>
        <position position="172"/>
    </location>
</feature>
<name>A0A3E2HMW2_SCYLI</name>
<evidence type="ECO:0000313" key="2">
    <source>
        <dbReference type="EMBL" id="RFU34613.1"/>
    </source>
</evidence>
<dbReference type="PANTHER" id="PTHR12612">
    <property type="entry name" value="NUCLEAR TRANSPORT FACTOR 2"/>
    <property type="match status" value="1"/>
</dbReference>
<gene>
    <name evidence="2" type="ORF">B7463_g1696</name>
</gene>
<comment type="caution">
    <text evidence="2">The sequence shown here is derived from an EMBL/GenBank/DDBJ whole genome shotgun (WGS) entry which is preliminary data.</text>
</comment>
<keyword evidence="3" id="KW-1185">Reference proteome</keyword>
<evidence type="ECO:0000259" key="1">
    <source>
        <dbReference type="PROSITE" id="PS50177"/>
    </source>
</evidence>
<dbReference type="InterPro" id="IPR045875">
    <property type="entry name" value="NTF2"/>
</dbReference>
<dbReference type="EMBL" id="NCSJ02000018">
    <property type="protein sequence ID" value="RFU34613.1"/>
    <property type="molecule type" value="Genomic_DNA"/>
</dbReference>
<dbReference type="Pfam" id="PF02136">
    <property type="entry name" value="NTF2"/>
    <property type="match status" value="1"/>
</dbReference>
<dbReference type="GO" id="GO:0006913">
    <property type="term" value="P:nucleocytoplasmic transport"/>
    <property type="evidence" value="ECO:0007669"/>
    <property type="project" value="InterPro"/>
</dbReference>